<evidence type="ECO:0000313" key="3">
    <source>
        <dbReference type="Proteomes" id="UP001501020"/>
    </source>
</evidence>
<protein>
    <submittedName>
        <fullName evidence="2">Uncharacterized protein</fullName>
    </submittedName>
</protein>
<reference evidence="3" key="1">
    <citation type="journal article" date="2019" name="Int. J. Syst. Evol. Microbiol.">
        <title>The Global Catalogue of Microorganisms (GCM) 10K type strain sequencing project: providing services to taxonomists for standard genome sequencing and annotation.</title>
        <authorList>
            <consortium name="The Broad Institute Genomics Platform"/>
            <consortium name="The Broad Institute Genome Sequencing Center for Infectious Disease"/>
            <person name="Wu L."/>
            <person name="Ma J."/>
        </authorList>
    </citation>
    <scope>NUCLEOTIDE SEQUENCE [LARGE SCALE GENOMIC DNA]</scope>
    <source>
        <strain evidence="3">JCM 13850</strain>
    </source>
</reference>
<comment type="caution">
    <text evidence="2">The sequence shown here is derived from an EMBL/GenBank/DDBJ whole genome shotgun (WGS) entry which is preliminary data.</text>
</comment>
<feature type="compositionally biased region" description="Basic residues" evidence="1">
    <location>
        <begin position="46"/>
        <end position="57"/>
    </location>
</feature>
<proteinExistence type="predicted"/>
<organism evidence="2 3">
    <name type="scientific">Actinomadura napierensis</name>
    <dbReference type="NCBI Taxonomy" id="267854"/>
    <lineage>
        <taxon>Bacteria</taxon>
        <taxon>Bacillati</taxon>
        <taxon>Actinomycetota</taxon>
        <taxon>Actinomycetes</taxon>
        <taxon>Streptosporangiales</taxon>
        <taxon>Thermomonosporaceae</taxon>
        <taxon>Actinomadura</taxon>
    </lineage>
</organism>
<dbReference type="Proteomes" id="UP001501020">
    <property type="component" value="Unassembled WGS sequence"/>
</dbReference>
<evidence type="ECO:0000313" key="2">
    <source>
        <dbReference type="EMBL" id="GAA2134991.1"/>
    </source>
</evidence>
<feature type="region of interest" description="Disordered" evidence="1">
    <location>
        <begin position="40"/>
        <end position="68"/>
    </location>
</feature>
<accession>A0ABP5KT43</accession>
<gene>
    <name evidence="2" type="ORF">GCM10009727_29120</name>
</gene>
<evidence type="ECO:0000256" key="1">
    <source>
        <dbReference type="SAM" id="MobiDB-lite"/>
    </source>
</evidence>
<dbReference type="EMBL" id="BAAAMR010000021">
    <property type="protein sequence ID" value="GAA2134991.1"/>
    <property type="molecule type" value="Genomic_DNA"/>
</dbReference>
<sequence length="85" mass="9602">MVPVSVTGPPPAAGAHRNFAAPPVMVPLRNALNWDIRSQRPVPRLPSRHAPRRARRRLPPDAPVLRRTPPCVQDKELDVLTFHYF</sequence>
<keyword evidence="3" id="KW-1185">Reference proteome</keyword>
<name>A0ABP5KT43_9ACTN</name>